<dbReference type="Gene3D" id="3.40.50.300">
    <property type="entry name" value="P-loop containing nucleotide triphosphate hydrolases"/>
    <property type="match status" value="1"/>
</dbReference>
<keyword evidence="3" id="KW-0067">ATP-binding</keyword>
<dbReference type="SUPFAM" id="SSF54752">
    <property type="entry name" value="RecA protein, C-terminal domain"/>
    <property type="match status" value="1"/>
</dbReference>
<organism evidence="8">
    <name type="scientific">uncultured Caudovirales phage</name>
    <dbReference type="NCBI Taxonomy" id="2100421"/>
    <lineage>
        <taxon>Viruses</taxon>
        <taxon>Duplodnaviria</taxon>
        <taxon>Heunggongvirae</taxon>
        <taxon>Uroviricota</taxon>
        <taxon>Caudoviricetes</taxon>
        <taxon>Peduoviridae</taxon>
        <taxon>Maltschvirus</taxon>
        <taxon>Maltschvirus maltsch</taxon>
    </lineage>
</organism>
<dbReference type="InterPro" id="IPR027417">
    <property type="entry name" value="P-loop_NTPase"/>
</dbReference>
<keyword evidence="2" id="KW-0547">Nucleotide-binding</keyword>
<evidence type="ECO:0000259" key="6">
    <source>
        <dbReference type="PROSITE" id="PS50162"/>
    </source>
</evidence>
<keyword evidence="5" id="KW-0233">DNA recombination</keyword>
<gene>
    <name evidence="8" type="ORF">UFOVP359_87</name>
</gene>
<evidence type="ECO:0000259" key="7">
    <source>
        <dbReference type="PROSITE" id="PS50163"/>
    </source>
</evidence>
<evidence type="ECO:0000256" key="1">
    <source>
        <dbReference type="ARBA" id="ARBA00009391"/>
    </source>
</evidence>
<dbReference type="PROSITE" id="PS50163">
    <property type="entry name" value="RECA_3"/>
    <property type="match status" value="1"/>
</dbReference>
<dbReference type="PROSITE" id="PS50162">
    <property type="entry name" value="RECA_2"/>
    <property type="match status" value="1"/>
</dbReference>
<feature type="domain" description="RecA family profile 2" evidence="7">
    <location>
        <begin position="194"/>
        <end position="282"/>
    </location>
</feature>
<dbReference type="InterPro" id="IPR049261">
    <property type="entry name" value="RecA-like_C"/>
</dbReference>
<evidence type="ECO:0000256" key="4">
    <source>
        <dbReference type="ARBA" id="ARBA00023125"/>
    </source>
</evidence>
<feature type="domain" description="RecA family profile 1" evidence="6">
    <location>
        <begin position="28"/>
        <end position="194"/>
    </location>
</feature>
<dbReference type="Gene3D" id="3.30.250.10">
    <property type="entry name" value="RecA protein, C-terminal domain"/>
    <property type="match status" value="1"/>
</dbReference>
<sequence>MVESTMEDILARLDPKTRKRVQSATEVEIEKQQTPSLSLNVGLKGGFGYGRQVLVWGNKSAGKSSFCLQMIGEAQKNGKTCAWIDSEASYSPEWAEKLGVDSSKLIYSAAKSVNDMVDVAVDLMNAGVDIIVVDSISALLPAIYFEKDGEELKSLENTKQIGAEAKDMTHAVKMMNYANKNTLLVLISQQRNQFGSMHATHIPTGGMAVKFFSSTIVKLWSSEAEASSIKDKIAVGDKLIEQRVGRPVNWTIDYNKTGPQFVSGSYDFYFQGDTVGVDKVADLVDIAEMMGIIERGGAWYTIMDQRLQGRAKVVEYVKENKEVFDTLESMVYDKL</sequence>
<dbReference type="EMBL" id="LR798295">
    <property type="protein sequence ID" value="CAB5221824.1"/>
    <property type="molecule type" value="Genomic_DNA"/>
</dbReference>
<dbReference type="Pfam" id="PF00154">
    <property type="entry name" value="RecA_N"/>
    <property type="match status" value="1"/>
</dbReference>
<dbReference type="InterPro" id="IPR020588">
    <property type="entry name" value="RecA_ATP-bd"/>
</dbReference>
<dbReference type="GO" id="GO:0003697">
    <property type="term" value="F:single-stranded DNA binding"/>
    <property type="evidence" value="ECO:0007669"/>
    <property type="project" value="InterPro"/>
</dbReference>
<evidence type="ECO:0000256" key="3">
    <source>
        <dbReference type="ARBA" id="ARBA00022840"/>
    </source>
</evidence>
<dbReference type="GO" id="GO:0140664">
    <property type="term" value="F:ATP-dependent DNA damage sensor activity"/>
    <property type="evidence" value="ECO:0007669"/>
    <property type="project" value="InterPro"/>
</dbReference>
<name>A0A6J7X0I3_9CAUD</name>
<dbReference type="SUPFAM" id="SSF52540">
    <property type="entry name" value="P-loop containing nucleoside triphosphate hydrolases"/>
    <property type="match status" value="1"/>
</dbReference>
<evidence type="ECO:0000256" key="5">
    <source>
        <dbReference type="ARBA" id="ARBA00023172"/>
    </source>
</evidence>
<reference evidence="8" key="1">
    <citation type="submission" date="2020-05" db="EMBL/GenBank/DDBJ databases">
        <authorList>
            <person name="Chiriac C."/>
            <person name="Salcher M."/>
            <person name="Ghai R."/>
            <person name="Kavagutti S V."/>
        </authorList>
    </citation>
    <scope>NUCLEOTIDE SEQUENCE</scope>
</reference>
<keyword evidence="4" id="KW-0238">DNA-binding</keyword>
<dbReference type="InterPro" id="IPR013765">
    <property type="entry name" value="DNA_recomb/repair_RecA"/>
</dbReference>
<protein>
    <submittedName>
        <fullName evidence="8">RecA RecA/RadA recombinase</fullName>
    </submittedName>
</protein>
<evidence type="ECO:0000313" key="8">
    <source>
        <dbReference type="EMBL" id="CAB5221824.1"/>
    </source>
</evidence>
<comment type="similarity">
    <text evidence="1">Belongs to the RecA family.</text>
</comment>
<dbReference type="Pfam" id="PF21096">
    <property type="entry name" value="RecA_C"/>
    <property type="match status" value="1"/>
</dbReference>
<evidence type="ECO:0000256" key="2">
    <source>
        <dbReference type="ARBA" id="ARBA00022741"/>
    </source>
</evidence>
<accession>A0A6J7X0I3</accession>
<dbReference type="PRINTS" id="PR00142">
    <property type="entry name" value="RECA"/>
</dbReference>
<dbReference type="InterPro" id="IPR023400">
    <property type="entry name" value="RecA_C_sf"/>
</dbReference>
<dbReference type="PANTHER" id="PTHR45900">
    <property type="entry name" value="RECA"/>
    <property type="match status" value="1"/>
</dbReference>
<dbReference type="PANTHER" id="PTHR45900:SF1">
    <property type="entry name" value="MITOCHONDRIAL DNA REPAIR PROTEIN RECA HOMOLOG-RELATED"/>
    <property type="match status" value="1"/>
</dbReference>
<dbReference type="InterPro" id="IPR020587">
    <property type="entry name" value="RecA_monomer-monomer_interface"/>
</dbReference>
<dbReference type="GO" id="GO:0006281">
    <property type="term" value="P:DNA repair"/>
    <property type="evidence" value="ECO:0007669"/>
    <property type="project" value="InterPro"/>
</dbReference>
<dbReference type="GO" id="GO:0005524">
    <property type="term" value="F:ATP binding"/>
    <property type="evidence" value="ECO:0007669"/>
    <property type="project" value="UniProtKB-KW"/>
</dbReference>
<dbReference type="InterPro" id="IPR049428">
    <property type="entry name" value="RecA-like_N"/>
</dbReference>
<proteinExistence type="inferred from homology"/>
<dbReference type="GO" id="GO:0006310">
    <property type="term" value="P:DNA recombination"/>
    <property type="evidence" value="ECO:0007669"/>
    <property type="project" value="UniProtKB-KW"/>
</dbReference>